<dbReference type="InterPro" id="IPR057571">
    <property type="entry name" value="SDR_PhqE-like"/>
</dbReference>
<accession>A0A1L9UN56</accession>
<dbReference type="InterPro" id="IPR002347">
    <property type="entry name" value="SDR_fam"/>
</dbReference>
<dbReference type="PRINTS" id="PR00081">
    <property type="entry name" value="GDHRDH"/>
</dbReference>
<dbReference type="Gene3D" id="3.40.50.720">
    <property type="entry name" value="NAD(P)-binding Rossmann-like Domain"/>
    <property type="match status" value="1"/>
</dbReference>
<reference evidence="5" key="1">
    <citation type="journal article" date="2017" name="Genome Biol.">
        <title>Comparative genomics reveals high biological diversity and specific adaptations in the industrially and medically important fungal genus Aspergillus.</title>
        <authorList>
            <person name="de Vries R.P."/>
            <person name="Riley R."/>
            <person name="Wiebenga A."/>
            <person name="Aguilar-Osorio G."/>
            <person name="Amillis S."/>
            <person name="Uchima C.A."/>
            <person name="Anderluh G."/>
            <person name="Asadollahi M."/>
            <person name="Askin M."/>
            <person name="Barry K."/>
            <person name="Battaglia E."/>
            <person name="Bayram O."/>
            <person name="Benocci T."/>
            <person name="Braus-Stromeyer S.A."/>
            <person name="Caldana C."/>
            <person name="Canovas D."/>
            <person name="Cerqueira G.C."/>
            <person name="Chen F."/>
            <person name="Chen W."/>
            <person name="Choi C."/>
            <person name="Clum A."/>
            <person name="Dos Santos R.A."/>
            <person name="Damasio A.R."/>
            <person name="Diallinas G."/>
            <person name="Emri T."/>
            <person name="Fekete E."/>
            <person name="Flipphi M."/>
            <person name="Freyberg S."/>
            <person name="Gallo A."/>
            <person name="Gournas C."/>
            <person name="Habgood R."/>
            <person name="Hainaut M."/>
            <person name="Harispe M.L."/>
            <person name="Henrissat B."/>
            <person name="Hilden K.S."/>
            <person name="Hope R."/>
            <person name="Hossain A."/>
            <person name="Karabika E."/>
            <person name="Karaffa L."/>
            <person name="Karanyi Z."/>
            <person name="Krasevec N."/>
            <person name="Kuo A."/>
            <person name="Kusch H."/>
            <person name="LaButti K."/>
            <person name="Lagendijk E.L."/>
            <person name="Lapidus A."/>
            <person name="Levasseur A."/>
            <person name="Lindquist E."/>
            <person name="Lipzen A."/>
            <person name="Logrieco A.F."/>
            <person name="MacCabe A."/>
            <person name="Maekelae M.R."/>
            <person name="Malavazi I."/>
            <person name="Melin P."/>
            <person name="Meyer V."/>
            <person name="Mielnichuk N."/>
            <person name="Miskei M."/>
            <person name="Molnar A.P."/>
            <person name="Mule G."/>
            <person name="Ngan C.Y."/>
            <person name="Orejas M."/>
            <person name="Orosz E."/>
            <person name="Ouedraogo J.P."/>
            <person name="Overkamp K.M."/>
            <person name="Park H.-S."/>
            <person name="Perrone G."/>
            <person name="Piumi F."/>
            <person name="Punt P.J."/>
            <person name="Ram A.F."/>
            <person name="Ramon A."/>
            <person name="Rauscher S."/>
            <person name="Record E."/>
            <person name="Riano-Pachon D.M."/>
            <person name="Robert V."/>
            <person name="Roehrig J."/>
            <person name="Ruller R."/>
            <person name="Salamov A."/>
            <person name="Salih N.S."/>
            <person name="Samson R.A."/>
            <person name="Sandor E."/>
            <person name="Sanguinetti M."/>
            <person name="Schuetze T."/>
            <person name="Sepcic K."/>
            <person name="Shelest E."/>
            <person name="Sherlock G."/>
            <person name="Sophianopoulou V."/>
            <person name="Squina F.M."/>
            <person name="Sun H."/>
            <person name="Susca A."/>
            <person name="Todd R.B."/>
            <person name="Tsang A."/>
            <person name="Unkles S.E."/>
            <person name="van de Wiele N."/>
            <person name="van Rossen-Uffink D."/>
            <person name="Oliveira J.V."/>
            <person name="Vesth T.C."/>
            <person name="Visser J."/>
            <person name="Yu J.-H."/>
            <person name="Zhou M."/>
            <person name="Andersen M.R."/>
            <person name="Archer D.B."/>
            <person name="Baker S.E."/>
            <person name="Benoit I."/>
            <person name="Brakhage A.A."/>
            <person name="Braus G.H."/>
            <person name="Fischer R."/>
            <person name="Frisvad J.C."/>
            <person name="Goldman G.H."/>
            <person name="Houbraken J."/>
            <person name="Oakley B."/>
            <person name="Pocsi I."/>
            <person name="Scazzocchio C."/>
            <person name="Seiboth B."/>
            <person name="vanKuyk P.A."/>
            <person name="Wortman J."/>
            <person name="Dyer P.S."/>
            <person name="Grigoriev I.V."/>
        </authorList>
    </citation>
    <scope>NUCLEOTIDE SEQUENCE [LARGE SCALE GENOMIC DNA]</scope>
    <source>
        <strain evidence="5">CBS 101740 / IMI 381727 / IBT 21946</strain>
    </source>
</reference>
<dbReference type="GO" id="GO:0016491">
    <property type="term" value="F:oxidoreductase activity"/>
    <property type="evidence" value="ECO:0007669"/>
    <property type="project" value="UniProtKB-KW"/>
</dbReference>
<dbReference type="GeneID" id="93572240"/>
<comment type="similarity">
    <text evidence="1">Belongs to the short-chain dehydrogenases/reductases (SDR) family.</text>
</comment>
<evidence type="ECO:0000256" key="2">
    <source>
        <dbReference type="ARBA" id="ARBA00022857"/>
    </source>
</evidence>
<dbReference type="Proteomes" id="UP000184499">
    <property type="component" value="Unassembled WGS sequence"/>
</dbReference>
<organism evidence="4 5">
    <name type="scientific">Aspergillus brasiliensis (strain CBS 101740 / IMI 381727 / IBT 21946)</name>
    <dbReference type="NCBI Taxonomy" id="767769"/>
    <lineage>
        <taxon>Eukaryota</taxon>
        <taxon>Fungi</taxon>
        <taxon>Dikarya</taxon>
        <taxon>Ascomycota</taxon>
        <taxon>Pezizomycotina</taxon>
        <taxon>Eurotiomycetes</taxon>
        <taxon>Eurotiomycetidae</taxon>
        <taxon>Eurotiales</taxon>
        <taxon>Aspergillaceae</taxon>
        <taxon>Aspergillus</taxon>
        <taxon>Aspergillus subgen. Circumdati</taxon>
    </lineage>
</organism>
<dbReference type="Pfam" id="PF23441">
    <property type="entry name" value="SDR"/>
    <property type="match status" value="1"/>
</dbReference>
<dbReference type="OrthoDB" id="294295at2759"/>
<name>A0A1L9UN56_ASPBC</name>
<dbReference type="VEuPathDB" id="FungiDB:ASPBRDRAFT_173568"/>
<dbReference type="InterPro" id="IPR051122">
    <property type="entry name" value="SDR_DHRS6-like"/>
</dbReference>
<keyword evidence="3" id="KW-0560">Oxidoreductase</keyword>
<keyword evidence="5" id="KW-1185">Reference proteome</keyword>
<dbReference type="OMA" id="EMGYWDN"/>
<dbReference type="InterPro" id="IPR036291">
    <property type="entry name" value="NAD(P)-bd_dom_sf"/>
</dbReference>
<evidence type="ECO:0000256" key="3">
    <source>
        <dbReference type="ARBA" id="ARBA00023002"/>
    </source>
</evidence>
<dbReference type="SUPFAM" id="SSF51735">
    <property type="entry name" value="NAD(P)-binding Rossmann-fold domains"/>
    <property type="match status" value="1"/>
</dbReference>
<keyword evidence="2" id="KW-0521">NADP</keyword>
<dbReference type="STRING" id="767769.A0A1L9UN56"/>
<evidence type="ECO:0000313" key="4">
    <source>
        <dbReference type="EMBL" id="OJJ73164.1"/>
    </source>
</evidence>
<dbReference type="PANTHER" id="PTHR43477:SF1">
    <property type="entry name" value="DIHYDROANTICAPSIN 7-DEHYDROGENASE"/>
    <property type="match status" value="1"/>
</dbReference>
<proteinExistence type="inferred from homology"/>
<gene>
    <name evidence="4" type="ORF">ASPBRDRAFT_173568</name>
</gene>
<protein>
    <submittedName>
        <fullName evidence="4">Uncharacterized protein</fullName>
    </submittedName>
</protein>
<sequence>MPPTFKSITKLGGSRVIIFGGTSGIGFAVAAAALEHGASVFVTSSKKDHVDSAVATLKSSYPGEEYHCRIAGAACDLGSPETLESNLIELFEAATRPDTTKEIQPIDHIIFTAGDLLKLVPLSESTAESIQASGVVRFLAPLLIGKLAPRYMRVSNRSSITLTSGSMARRPEKHWTVLAAYAAGNEGMRLGMGIDLAPIRVNVVAPGAVMTPLLERLPASEWERWRRQLMTGELGKAEDVAEAYIYSMKDRSATGALIDSSDGRLFS</sequence>
<dbReference type="EMBL" id="KV878682">
    <property type="protein sequence ID" value="OJJ73164.1"/>
    <property type="molecule type" value="Genomic_DNA"/>
</dbReference>
<evidence type="ECO:0000256" key="1">
    <source>
        <dbReference type="ARBA" id="ARBA00006484"/>
    </source>
</evidence>
<evidence type="ECO:0000313" key="5">
    <source>
        <dbReference type="Proteomes" id="UP000184499"/>
    </source>
</evidence>
<dbReference type="AlphaFoldDB" id="A0A1L9UN56"/>
<dbReference type="RefSeq" id="XP_067480412.1">
    <property type="nucleotide sequence ID" value="XM_067619752.1"/>
</dbReference>
<dbReference type="PANTHER" id="PTHR43477">
    <property type="entry name" value="DIHYDROANTICAPSIN 7-DEHYDROGENASE"/>
    <property type="match status" value="1"/>
</dbReference>